<evidence type="ECO:0000259" key="8">
    <source>
        <dbReference type="Pfam" id="PF00206"/>
    </source>
</evidence>
<dbReference type="NCBIfam" id="TIGR00838">
    <property type="entry name" value="argH"/>
    <property type="match status" value="1"/>
</dbReference>
<dbReference type="FunFam" id="1.10.275.10:FF:000002">
    <property type="entry name" value="Argininosuccinate lyase"/>
    <property type="match status" value="1"/>
</dbReference>
<dbReference type="Gene3D" id="1.10.40.30">
    <property type="entry name" value="Fumarase/aspartase (C-terminal domain)"/>
    <property type="match status" value="1"/>
</dbReference>
<dbReference type="GO" id="GO:0005829">
    <property type="term" value="C:cytosol"/>
    <property type="evidence" value="ECO:0007669"/>
    <property type="project" value="TreeGrafter"/>
</dbReference>
<dbReference type="AlphaFoldDB" id="A0A2T5G5G0"/>
<feature type="region of interest" description="Disordered" evidence="7">
    <location>
        <begin position="1"/>
        <end position="22"/>
    </location>
</feature>
<feature type="domain" description="Fumarate lyase N-terminal" evidence="8">
    <location>
        <begin position="33"/>
        <end position="327"/>
    </location>
</feature>
<dbReference type="PANTHER" id="PTHR43814">
    <property type="entry name" value="ARGININOSUCCINATE LYASE"/>
    <property type="match status" value="1"/>
</dbReference>
<evidence type="ECO:0000259" key="9">
    <source>
        <dbReference type="Pfam" id="PF14698"/>
    </source>
</evidence>
<keyword evidence="6" id="KW-0963">Cytoplasm</keyword>
<comment type="catalytic activity">
    <reaction evidence="6">
        <text>2-(N(omega)-L-arginino)succinate = fumarate + L-arginine</text>
        <dbReference type="Rhea" id="RHEA:24020"/>
        <dbReference type="ChEBI" id="CHEBI:29806"/>
        <dbReference type="ChEBI" id="CHEBI:32682"/>
        <dbReference type="ChEBI" id="CHEBI:57472"/>
        <dbReference type="EC" id="4.3.2.1"/>
    </reaction>
</comment>
<organism evidence="10 11">
    <name type="scientific">Brockia lithotrophica</name>
    <dbReference type="NCBI Taxonomy" id="933949"/>
    <lineage>
        <taxon>Bacteria</taxon>
        <taxon>Bacillati</taxon>
        <taxon>Bacillota</taxon>
        <taxon>Bacilli</taxon>
        <taxon>Bacillales</taxon>
        <taxon>Bacillales Family X. Incertae Sedis</taxon>
        <taxon>Brockia</taxon>
    </lineage>
</organism>
<dbReference type="PRINTS" id="PR00149">
    <property type="entry name" value="FUMRATELYASE"/>
</dbReference>
<keyword evidence="5 6" id="KW-0456">Lyase</keyword>
<dbReference type="HAMAP" id="MF_00006">
    <property type="entry name" value="Arg_succ_lyase"/>
    <property type="match status" value="1"/>
</dbReference>
<dbReference type="CDD" id="cd01359">
    <property type="entry name" value="Argininosuccinate_lyase"/>
    <property type="match status" value="1"/>
</dbReference>
<evidence type="ECO:0000313" key="11">
    <source>
        <dbReference type="Proteomes" id="UP000244016"/>
    </source>
</evidence>
<dbReference type="InterPro" id="IPR029419">
    <property type="entry name" value="Arg_succ_lyase_C"/>
</dbReference>
<dbReference type="Gene3D" id="1.20.200.10">
    <property type="entry name" value="Fumarase/aspartase (Central domain)"/>
    <property type="match status" value="1"/>
</dbReference>
<dbReference type="InterPro" id="IPR024083">
    <property type="entry name" value="Fumarase/histidase_N"/>
</dbReference>
<comment type="pathway">
    <text evidence="1 6">Amino-acid biosynthesis; L-arginine biosynthesis; L-arginine from L-ornithine and carbamoyl phosphate: step 3/3.</text>
</comment>
<dbReference type="GO" id="GO:0042450">
    <property type="term" value="P:L-arginine biosynthetic process via ornithine"/>
    <property type="evidence" value="ECO:0007669"/>
    <property type="project" value="UniProtKB-UniRule"/>
</dbReference>
<dbReference type="FunFam" id="1.20.200.10:FF:000015">
    <property type="entry name" value="argininosuccinate lyase isoform X2"/>
    <property type="match status" value="1"/>
</dbReference>
<dbReference type="EC" id="4.3.2.1" evidence="2 6"/>
<dbReference type="InterPro" id="IPR000362">
    <property type="entry name" value="Fumarate_lyase_fam"/>
</dbReference>
<sequence length="510" mass="56219">MRGSGRGGRAVHNEHEGSLDPRFTGASGKLWGGRFAKRTAEVVERYTASIPFDVRLASQDIRGSIAHVRMLARTGLLTAEEARLLEEGLREIEASIRRGEVRWTYADEDVHMWVERLLRERVGPVAGKLHTGRSRNDQVATDLHLYVRDEAARARSMLTDVRRALLDLADAHRDVVLPGYTHLQRAQPVTLAHHLLAYFWMFSRDAERLVDLDRRASWSPLGAGALAGSRFPFDRFFTAAELGLSAVYPNSLDAVSDRDFVLEFVFALSLIAVHLSRLAEELILWSSQEFAFVELDDAFATGSSMMPQKKNPDVPELLRGKTGRVVGDLVALLTVLKGLPLAYNKDLQEDKEALFDAVDTVLAGLEVTAPLLRSLSFRADAMRRAADDPLLCATDLAEALALRGVPFREAHEAVGRLVAYAFAAGKSLRDLTPEELLRHHAAFRPEDLELLSPESAVAGRKLFGGPASEAVAEQIALARRILEEEPLGRTVSDVLRAFAEGGERGGEPGR</sequence>
<dbReference type="Pfam" id="PF00206">
    <property type="entry name" value="Lyase_1"/>
    <property type="match status" value="1"/>
</dbReference>
<protein>
    <recommendedName>
        <fullName evidence="2 6">Argininosuccinate lyase</fullName>
        <shortName evidence="6">ASAL</shortName>
        <ecNumber evidence="2 6">4.3.2.1</ecNumber>
    </recommendedName>
    <alternativeName>
        <fullName evidence="6">Arginosuccinase</fullName>
    </alternativeName>
</protein>
<reference evidence="10 11" key="1">
    <citation type="submission" date="2017-08" db="EMBL/GenBank/DDBJ databases">
        <title>Burning lignite coal seam in the remote Altai Mountains harbors a hydrogen-driven thermophilic microbial community.</title>
        <authorList>
            <person name="Kadnikov V.V."/>
            <person name="Mardanov A.V."/>
            <person name="Ivasenko D."/>
            <person name="Beletsky A.V."/>
            <person name="Karnachuk O.V."/>
            <person name="Ravin N.V."/>
        </authorList>
    </citation>
    <scope>NUCLEOTIDE SEQUENCE [LARGE SCALE GENOMIC DNA]</scope>
    <source>
        <strain evidence="10">AL31</strain>
    </source>
</reference>
<evidence type="ECO:0000256" key="1">
    <source>
        <dbReference type="ARBA" id="ARBA00004941"/>
    </source>
</evidence>
<dbReference type="Gene3D" id="1.10.275.10">
    <property type="entry name" value="Fumarase/aspartase (N-terminal domain)"/>
    <property type="match status" value="1"/>
</dbReference>
<name>A0A2T5G5G0_9BACL</name>
<dbReference type="PRINTS" id="PR00145">
    <property type="entry name" value="ARGSUCLYASE"/>
</dbReference>
<evidence type="ECO:0000256" key="4">
    <source>
        <dbReference type="ARBA" id="ARBA00022605"/>
    </source>
</evidence>
<gene>
    <name evidence="6" type="primary">argH</name>
    <name evidence="10" type="ORF">BLITH_1482</name>
</gene>
<dbReference type="Pfam" id="PF14698">
    <property type="entry name" value="ASL_C2"/>
    <property type="match status" value="1"/>
</dbReference>
<keyword evidence="3 6" id="KW-0055">Arginine biosynthesis</keyword>
<evidence type="ECO:0000256" key="5">
    <source>
        <dbReference type="ARBA" id="ARBA00023239"/>
    </source>
</evidence>
<dbReference type="InterPro" id="IPR020557">
    <property type="entry name" value="Fumarate_lyase_CS"/>
</dbReference>
<dbReference type="EMBL" id="PEBW01000005">
    <property type="protein sequence ID" value="PTQ51405.1"/>
    <property type="molecule type" value="Genomic_DNA"/>
</dbReference>
<dbReference type="UniPathway" id="UPA00068">
    <property type="reaction ID" value="UER00114"/>
</dbReference>
<feature type="domain" description="Argininosuccinate lyase C-terminal" evidence="9">
    <location>
        <begin position="392"/>
        <end position="458"/>
    </location>
</feature>
<comment type="caution">
    <text evidence="10">The sequence shown here is derived from an EMBL/GenBank/DDBJ whole genome shotgun (WGS) entry which is preliminary data.</text>
</comment>
<evidence type="ECO:0000313" key="10">
    <source>
        <dbReference type="EMBL" id="PTQ51405.1"/>
    </source>
</evidence>
<keyword evidence="4 6" id="KW-0028">Amino-acid biosynthesis</keyword>
<evidence type="ECO:0000256" key="6">
    <source>
        <dbReference type="HAMAP-Rule" id="MF_00006"/>
    </source>
</evidence>
<dbReference type="InterPro" id="IPR009049">
    <property type="entry name" value="Argininosuccinate_lyase"/>
</dbReference>
<evidence type="ECO:0000256" key="7">
    <source>
        <dbReference type="SAM" id="MobiDB-lite"/>
    </source>
</evidence>
<dbReference type="InterPro" id="IPR008948">
    <property type="entry name" value="L-Aspartase-like"/>
</dbReference>
<dbReference type="PANTHER" id="PTHR43814:SF1">
    <property type="entry name" value="ARGININOSUCCINATE LYASE"/>
    <property type="match status" value="1"/>
</dbReference>
<dbReference type="PROSITE" id="PS00163">
    <property type="entry name" value="FUMARATE_LYASES"/>
    <property type="match status" value="1"/>
</dbReference>
<dbReference type="Proteomes" id="UP000244016">
    <property type="component" value="Unassembled WGS sequence"/>
</dbReference>
<dbReference type="GO" id="GO:0004056">
    <property type="term" value="F:argininosuccinate lyase activity"/>
    <property type="evidence" value="ECO:0007669"/>
    <property type="project" value="UniProtKB-UniRule"/>
</dbReference>
<evidence type="ECO:0000256" key="2">
    <source>
        <dbReference type="ARBA" id="ARBA00012338"/>
    </source>
</evidence>
<comment type="subcellular location">
    <subcellularLocation>
        <location evidence="6">Cytoplasm</location>
    </subcellularLocation>
</comment>
<dbReference type="SUPFAM" id="SSF48557">
    <property type="entry name" value="L-aspartase-like"/>
    <property type="match status" value="1"/>
</dbReference>
<proteinExistence type="inferred from homology"/>
<comment type="similarity">
    <text evidence="6">Belongs to the lyase 1 family. Argininosuccinate lyase subfamily.</text>
</comment>
<evidence type="ECO:0000256" key="3">
    <source>
        <dbReference type="ARBA" id="ARBA00022571"/>
    </source>
</evidence>
<dbReference type="InterPro" id="IPR022761">
    <property type="entry name" value="Fumarate_lyase_N"/>
</dbReference>
<accession>A0A2T5G5G0</accession>